<dbReference type="AlphaFoldDB" id="A0A0B0PYB9"/>
<protein>
    <submittedName>
        <fullName evidence="1">Uncharacterized protein</fullName>
    </submittedName>
</protein>
<evidence type="ECO:0000313" key="1">
    <source>
        <dbReference type="EMBL" id="KHG29837.1"/>
    </source>
</evidence>
<organism evidence="1 2">
    <name type="scientific">Gossypium arboreum</name>
    <name type="common">Tree cotton</name>
    <name type="synonym">Gossypium nanking</name>
    <dbReference type="NCBI Taxonomy" id="29729"/>
    <lineage>
        <taxon>Eukaryota</taxon>
        <taxon>Viridiplantae</taxon>
        <taxon>Streptophyta</taxon>
        <taxon>Embryophyta</taxon>
        <taxon>Tracheophyta</taxon>
        <taxon>Spermatophyta</taxon>
        <taxon>Magnoliopsida</taxon>
        <taxon>eudicotyledons</taxon>
        <taxon>Gunneridae</taxon>
        <taxon>Pentapetalae</taxon>
        <taxon>rosids</taxon>
        <taxon>malvids</taxon>
        <taxon>Malvales</taxon>
        <taxon>Malvaceae</taxon>
        <taxon>Malvoideae</taxon>
        <taxon>Gossypium</taxon>
    </lineage>
</organism>
<evidence type="ECO:0000313" key="2">
    <source>
        <dbReference type="Proteomes" id="UP000032142"/>
    </source>
</evidence>
<name>A0A0B0PYB9_GOSAR</name>
<reference evidence="2" key="1">
    <citation type="submission" date="2014-09" db="EMBL/GenBank/DDBJ databases">
        <authorList>
            <person name="Mudge J."/>
            <person name="Ramaraj T."/>
            <person name="Lindquist I.E."/>
            <person name="Bharti A.K."/>
            <person name="Sundararajan A."/>
            <person name="Cameron C.T."/>
            <person name="Woodward J.E."/>
            <person name="May G.D."/>
            <person name="Brubaker C."/>
            <person name="Broadhvest J."/>
            <person name="Wilkins T.A."/>
        </authorList>
    </citation>
    <scope>NUCLEOTIDE SEQUENCE</scope>
    <source>
        <strain evidence="2">cv. AKA8401</strain>
    </source>
</reference>
<accession>A0A0B0PYB9</accession>
<proteinExistence type="predicted"/>
<gene>
    <name evidence="1" type="ORF">F383_16038</name>
</gene>
<sequence>MISIINVRHYSGTSPVSFAGHISVNRGAVDSTNPRLRQAS</sequence>
<dbReference type="Proteomes" id="UP000032142">
    <property type="component" value="Unassembled WGS sequence"/>
</dbReference>
<keyword evidence="2" id="KW-1185">Reference proteome</keyword>
<dbReference type="EMBL" id="KN452381">
    <property type="protein sequence ID" value="KHG29837.1"/>
    <property type="molecule type" value="Genomic_DNA"/>
</dbReference>